<dbReference type="InterPro" id="IPR053169">
    <property type="entry name" value="MUG_Protein"/>
</dbReference>
<dbReference type="GO" id="GO:0005975">
    <property type="term" value="P:carbohydrate metabolic process"/>
    <property type="evidence" value="ECO:0007669"/>
    <property type="project" value="InterPro"/>
</dbReference>
<gene>
    <name evidence="1" type="ORF">HNQ09_003396</name>
</gene>
<sequence>MSAWTDAARQAQAALDTHFWDDEAGLYRVCLPPRLLRPDDPFHYWWQAHALDALVDAFERDGEQAHLARAARLVEGVRPANRGSLHNDYYDDMLWMALALLRLHGVSADPRFLADCLDLWGDIRGGWNGHEGGGVAWRRTQPGYKNTPANAPAVILGARLSRQTGEENHLDFALAVLRWLQAHLIDPTTGVVWDGVGREAPGRIDRDWAFTYNEGTVIGAGAALWQATGDSAALALARRTAGAALERYGPVLPGEGTGDGGLFKGVLVRYLGLLAREDAASTAGIGAFLAANAACAARHLDPTSGLNGPDWAAVPGRPLDLSAALSGVLLRESAAAAQRAALRAGA</sequence>
<dbReference type="Gene3D" id="1.50.10.20">
    <property type="match status" value="1"/>
</dbReference>
<proteinExistence type="predicted"/>
<evidence type="ECO:0000313" key="1">
    <source>
        <dbReference type="EMBL" id="MBB5235932.1"/>
    </source>
</evidence>
<dbReference type="PANTHER" id="PTHR47791">
    <property type="entry name" value="MEIOTICALLY UP-REGULATED GENE 191 PROTEIN"/>
    <property type="match status" value="1"/>
</dbReference>
<evidence type="ECO:0000313" key="2">
    <source>
        <dbReference type="Proteomes" id="UP000525389"/>
    </source>
</evidence>
<dbReference type="InterPro" id="IPR005198">
    <property type="entry name" value="Glyco_hydro_76"/>
</dbReference>
<name>A0A7W8GHV1_9DEIO</name>
<dbReference type="SUPFAM" id="SSF48208">
    <property type="entry name" value="Six-hairpin glycosidases"/>
    <property type="match status" value="1"/>
</dbReference>
<comment type="caution">
    <text evidence="1">The sequence shown here is derived from an EMBL/GenBank/DDBJ whole genome shotgun (WGS) entry which is preliminary data.</text>
</comment>
<dbReference type="InterPro" id="IPR008928">
    <property type="entry name" value="6-hairpin_glycosidase_sf"/>
</dbReference>
<dbReference type="InterPro" id="IPR014512">
    <property type="entry name" value="O_gly_hydro"/>
</dbReference>
<dbReference type="EMBL" id="JACHFN010000017">
    <property type="protein sequence ID" value="MBB5235932.1"/>
    <property type="molecule type" value="Genomic_DNA"/>
</dbReference>
<reference evidence="1 2" key="1">
    <citation type="submission" date="2020-08" db="EMBL/GenBank/DDBJ databases">
        <title>Genomic Encyclopedia of Type Strains, Phase IV (KMG-IV): sequencing the most valuable type-strain genomes for metagenomic binning, comparative biology and taxonomic classification.</title>
        <authorList>
            <person name="Goeker M."/>
        </authorList>
    </citation>
    <scope>NUCLEOTIDE SEQUENCE [LARGE SCALE GENOMIC DNA]</scope>
    <source>
        <strain evidence="1 2">DSM 101791</strain>
    </source>
</reference>
<protein>
    <submittedName>
        <fullName evidence="1">Putative alpha-1,6-mannanase (GH76 family)</fullName>
    </submittedName>
</protein>
<dbReference type="PANTHER" id="PTHR47791:SF3">
    <property type="entry name" value="MEIOTICALLY UP-REGULATED GENE 191 PROTEIN"/>
    <property type="match status" value="1"/>
</dbReference>
<accession>A0A7W8GHV1</accession>
<dbReference type="PIRSF" id="PIRSF021505">
    <property type="entry name" value="O_gly_hdrol"/>
    <property type="match status" value="1"/>
</dbReference>
<dbReference type="AlphaFoldDB" id="A0A7W8GHV1"/>
<keyword evidence="2" id="KW-1185">Reference proteome</keyword>
<dbReference type="RefSeq" id="WP_184031541.1">
    <property type="nucleotide sequence ID" value="NZ_JACHFN010000017.1"/>
</dbReference>
<dbReference type="Proteomes" id="UP000525389">
    <property type="component" value="Unassembled WGS sequence"/>
</dbReference>
<organism evidence="1 2">
    <name type="scientific">Deinococcus budaensis</name>
    <dbReference type="NCBI Taxonomy" id="1665626"/>
    <lineage>
        <taxon>Bacteria</taxon>
        <taxon>Thermotogati</taxon>
        <taxon>Deinococcota</taxon>
        <taxon>Deinococci</taxon>
        <taxon>Deinococcales</taxon>
        <taxon>Deinococcaceae</taxon>
        <taxon>Deinococcus</taxon>
    </lineage>
</organism>
<dbReference type="Pfam" id="PF03663">
    <property type="entry name" value="Glyco_hydro_76"/>
    <property type="match status" value="1"/>
</dbReference>